<comment type="cofactor">
    <cofactor evidence="1">
        <name>pyridoxal 5'-phosphate</name>
        <dbReference type="ChEBI" id="CHEBI:597326"/>
    </cofactor>
</comment>
<evidence type="ECO:0000256" key="1">
    <source>
        <dbReference type="ARBA" id="ARBA00001933"/>
    </source>
</evidence>
<dbReference type="PANTHER" id="PTHR11986">
    <property type="entry name" value="AMINOTRANSFERASE CLASS III"/>
    <property type="match status" value="1"/>
</dbReference>
<dbReference type="GO" id="GO:0008483">
    <property type="term" value="F:transaminase activity"/>
    <property type="evidence" value="ECO:0007669"/>
    <property type="project" value="UniProtKB-KW"/>
</dbReference>
<dbReference type="InterPro" id="IPR049704">
    <property type="entry name" value="Aminotrans_3_PPA_site"/>
</dbReference>
<dbReference type="Gene3D" id="3.90.1150.10">
    <property type="entry name" value="Aspartate Aminotransferase, domain 1"/>
    <property type="match status" value="1"/>
</dbReference>
<keyword evidence="4 5" id="KW-0663">Pyridoxal phosphate</keyword>
<keyword evidence="7" id="KW-1185">Reference proteome</keyword>
<keyword evidence="2 6" id="KW-0032">Aminotransferase</keyword>
<dbReference type="PANTHER" id="PTHR11986:SF79">
    <property type="entry name" value="ACETYLORNITHINE AMINOTRANSFERASE, MITOCHONDRIAL"/>
    <property type="match status" value="1"/>
</dbReference>
<evidence type="ECO:0000313" key="6">
    <source>
        <dbReference type="EMBL" id="PXW89417.1"/>
    </source>
</evidence>
<dbReference type="RefSeq" id="WP_244916423.1">
    <property type="nucleotide sequence ID" value="NZ_JBHUHB010000001.1"/>
</dbReference>
<dbReference type="FunFam" id="3.40.640.10:FF:000004">
    <property type="entry name" value="Acetylornithine aminotransferase"/>
    <property type="match status" value="1"/>
</dbReference>
<sequence>MFNVSKKSILDKSIRYWNPGKTMQWQNDGVDLVIGRREGYYLYDMEGKELMDVHLNGGTYNLGHRNPEIISELKSALEQFDLGNHHFPSITRALLAEKLVECTPDNLKYTIFSSSGGEAIDVALKSARYATKRKKIVSIEYAYHGHTGLSVSLGNERYSKPFLSEGSSEEFIQVPFNNVSVMESVLSAGDVACVIVETIPATYGFPLPKDGYLAAVKEMCERYGTLYIADEVQTGLSRTGKLWGFEHYGIKPDILVTAKGLSGGIYPIGATVVNEAAGNWMNDDGFAHISTFGGSELGCIVAMKVLEMSQRKEVLENVDYVARYLRTGLERLKERYSEFFVGIRQLGVVFGLEFDHPTGAKFVTQTLYENGVWAIFSMLDNRVLQFKPGLLLDKQYCDELLARCEKSIKEAAQIARYK</sequence>
<proteinExistence type="inferred from homology"/>
<dbReference type="SUPFAM" id="SSF53383">
    <property type="entry name" value="PLP-dependent transferases"/>
    <property type="match status" value="1"/>
</dbReference>
<evidence type="ECO:0000256" key="3">
    <source>
        <dbReference type="ARBA" id="ARBA00022679"/>
    </source>
</evidence>
<dbReference type="EMBL" id="QJJQ01000002">
    <property type="protein sequence ID" value="PXW89417.1"/>
    <property type="molecule type" value="Genomic_DNA"/>
</dbReference>
<dbReference type="AlphaFoldDB" id="A0A2V3W536"/>
<evidence type="ECO:0000256" key="5">
    <source>
        <dbReference type="RuleBase" id="RU003560"/>
    </source>
</evidence>
<comment type="caution">
    <text evidence="6">The sequence shown here is derived from an EMBL/GenBank/DDBJ whole genome shotgun (WGS) entry which is preliminary data.</text>
</comment>
<dbReference type="InterPro" id="IPR050103">
    <property type="entry name" value="Class-III_PLP-dep_AT"/>
</dbReference>
<reference evidence="6 7" key="1">
    <citation type="submission" date="2018-05" db="EMBL/GenBank/DDBJ databases">
        <title>Genomic Encyclopedia of Type Strains, Phase IV (KMG-IV): sequencing the most valuable type-strain genomes for metagenomic binning, comparative biology and taxonomic classification.</title>
        <authorList>
            <person name="Goeker M."/>
        </authorList>
    </citation>
    <scope>NUCLEOTIDE SEQUENCE [LARGE SCALE GENOMIC DNA]</scope>
    <source>
        <strain evidence="6 7">DSM 28556</strain>
    </source>
</reference>
<dbReference type="Proteomes" id="UP000247978">
    <property type="component" value="Unassembled WGS sequence"/>
</dbReference>
<evidence type="ECO:0000313" key="7">
    <source>
        <dbReference type="Proteomes" id="UP000247978"/>
    </source>
</evidence>
<dbReference type="InterPro" id="IPR015424">
    <property type="entry name" value="PyrdxlP-dep_Trfase"/>
</dbReference>
<dbReference type="GO" id="GO:0042802">
    <property type="term" value="F:identical protein binding"/>
    <property type="evidence" value="ECO:0007669"/>
    <property type="project" value="TreeGrafter"/>
</dbReference>
<dbReference type="CDD" id="cd00610">
    <property type="entry name" value="OAT_like"/>
    <property type="match status" value="1"/>
</dbReference>
<evidence type="ECO:0000256" key="2">
    <source>
        <dbReference type="ARBA" id="ARBA00022576"/>
    </source>
</evidence>
<dbReference type="InterPro" id="IPR015422">
    <property type="entry name" value="PyrdxlP-dep_Trfase_small"/>
</dbReference>
<dbReference type="InterPro" id="IPR015421">
    <property type="entry name" value="PyrdxlP-dep_Trfase_major"/>
</dbReference>
<keyword evidence="3 6" id="KW-0808">Transferase</keyword>
<dbReference type="GO" id="GO:0030170">
    <property type="term" value="F:pyridoxal phosphate binding"/>
    <property type="evidence" value="ECO:0007669"/>
    <property type="project" value="InterPro"/>
</dbReference>
<name>A0A2V3W536_9BACI</name>
<gene>
    <name evidence="6" type="ORF">DFR56_102194</name>
</gene>
<evidence type="ECO:0000256" key="4">
    <source>
        <dbReference type="ARBA" id="ARBA00022898"/>
    </source>
</evidence>
<protein>
    <submittedName>
        <fullName evidence="6">Acetylornithine/succinyldiaminopimelate/putresci ne aminotransferase</fullName>
    </submittedName>
</protein>
<accession>A0A2V3W536</accession>
<dbReference type="PIRSF" id="PIRSF000521">
    <property type="entry name" value="Transaminase_4ab_Lys_Orn"/>
    <property type="match status" value="1"/>
</dbReference>
<comment type="similarity">
    <text evidence="5">Belongs to the class-III pyridoxal-phosphate-dependent aminotransferase family.</text>
</comment>
<organism evidence="6 7">
    <name type="scientific">Pseudogracilibacillus auburnensis</name>
    <dbReference type="NCBI Taxonomy" id="1494959"/>
    <lineage>
        <taxon>Bacteria</taxon>
        <taxon>Bacillati</taxon>
        <taxon>Bacillota</taxon>
        <taxon>Bacilli</taxon>
        <taxon>Bacillales</taxon>
        <taxon>Bacillaceae</taxon>
        <taxon>Pseudogracilibacillus</taxon>
    </lineage>
</organism>
<dbReference type="Gene3D" id="3.40.640.10">
    <property type="entry name" value="Type I PLP-dependent aspartate aminotransferase-like (Major domain)"/>
    <property type="match status" value="1"/>
</dbReference>
<dbReference type="PROSITE" id="PS00600">
    <property type="entry name" value="AA_TRANSFER_CLASS_3"/>
    <property type="match status" value="1"/>
</dbReference>
<dbReference type="Pfam" id="PF00202">
    <property type="entry name" value="Aminotran_3"/>
    <property type="match status" value="1"/>
</dbReference>
<dbReference type="InterPro" id="IPR005814">
    <property type="entry name" value="Aminotrans_3"/>
</dbReference>